<keyword evidence="4" id="KW-0804">Transcription</keyword>
<dbReference type="GO" id="GO:0003677">
    <property type="term" value="F:DNA binding"/>
    <property type="evidence" value="ECO:0007669"/>
    <property type="project" value="InterPro"/>
</dbReference>
<organism evidence="8 9">
    <name type="scientific">Favolaschia claudopus</name>
    <dbReference type="NCBI Taxonomy" id="2862362"/>
    <lineage>
        <taxon>Eukaryota</taxon>
        <taxon>Fungi</taxon>
        <taxon>Dikarya</taxon>
        <taxon>Basidiomycota</taxon>
        <taxon>Agaricomycotina</taxon>
        <taxon>Agaricomycetes</taxon>
        <taxon>Agaricomycetidae</taxon>
        <taxon>Agaricales</taxon>
        <taxon>Marasmiineae</taxon>
        <taxon>Mycenaceae</taxon>
        <taxon>Favolaschia</taxon>
    </lineage>
</organism>
<dbReference type="PROSITE" id="PS50048">
    <property type="entry name" value="ZN2_CY6_FUNGAL_2"/>
    <property type="match status" value="1"/>
</dbReference>
<dbReference type="Pfam" id="PF04082">
    <property type="entry name" value="Fungal_trans"/>
    <property type="match status" value="1"/>
</dbReference>
<comment type="caution">
    <text evidence="8">The sequence shown here is derived from an EMBL/GenBank/DDBJ whole genome shotgun (WGS) entry which is preliminary data.</text>
</comment>
<evidence type="ECO:0000313" key="9">
    <source>
        <dbReference type="Proteomes" id="UP001362999"/>
    </source>
</evidence>
<dbReference type="CDD" id="cd00067">
    <property type="entry name" value="GAL4"/>
    <property type="match status" value="1"/>
</dbReference>
<dbReference type="Pfam" id="PF00172">
    <property type="entry name" value="Zn_clus"/>
    <property type="match status" value="1"/>
</dbReference>
<keyword evidence="2" id="KW-0479">Metal-binding</keyword>
<proteinExistence type="predicted"/>
<feature type="domain" description="Zn(2)-C6 fungal-type" evidence="7">
    <location>
        <begin position="17"/>
        <end position="49"/>
    </location>
</feature>
<evidence type="ECO:0000256" key="4">
    <source>
        <dbReference type="ARBA" id="ARBA00023163"/>
    </source>
</evidence>
<evidence type="ECO:0000256" key="3">
    <source>
        <dbReference type="ARBA" id="ARBA00023015"/>
    </source>
</evidence>
<dbReference type="GO" id="GO:0016301">
    <property type="term" value="F:kinase activity"/>
    <property type="evidence" value="ECO:0007669"/>
    <property type="project" value="UniProtKB-KW"/>
</dbReference>
<reference evidence="8 9" key="1">
    <citation type="journal article" date="2024" name="J Genomics">
        <title>Draft genome sequencing and assembly of Favolaschia claudopus CIRM-BRFM 2984 isolated from oak limbs.</title>
        <authorList>
            <person name="Navarro D."/>
            <person name="Drula E."/>
            <person name="Chaduli D."/>
            <person name="Cazenave R."/>
            <person name="Ahrendt S."/>
            <person name="Wang J."/>
            <person name="Lipzen A."/>
            <person name="Daum C."/>
            <person name="Barry K."/>
            <person name="Grigoriev I.V."/>
            <person name="Favel A."/>
            <person name="Rosso M.N."/>
            <person name="Martin F."/>
        </authorList>
    </citation>
    <scope>NUCLEOTIDE SEQUENCE [LARGE SCALE GENOMIC DNA]</scope>
    <source>
        <strain evidence="8 9">CIRM-BRFM 2984</strain>
    </source>
</reference>
<dbReference type="AlphaFoldDB" id="A0AAW0CAQ2"/>
<evidence type="ECO:0000259" key="7">
    <source>
        <dbReference type="PROSITE" id="PS50048"/>
    </source>
</evidence>
<dbReference type="InterPro" id="IPR001138">
    <property type="entry name" value="Zn2Cys6_DnaBD"/>
</dbReference>
<dbReference type="InterPro" id="IPR036864">
    <property type="entry name" value="Zn2-C6_fun-type_DNA-bd_sf"/>
</dbReference>
<keyword evidence="8" id="KW-0808">Transferase</keyword>
<dbReference type="SUPFAM" id="SSF57701">
    <property type="entry name" value="Zn2/Cys6 DNA-binding domain"/>
    <property type="match status" value="1"/>
</dbReference>
<dbReference type="GO" id="GO:0005634">
    <property type="term" value="C:nucleus"/>
    <property type="evidence" value="ECO:0007669"/>
    <property type="project" value="UniProtKB-SubCell"/>
</dbReference>
<keyword evidence="8" id="KW-0418">Kinase</keyword>
<evidence type="ECO:0000313" key="8">
    <source>
        <dbReference type="EMBL" id="KAK7035854.1"/>
    </source>
</evidence>
<dbReference type="GO" id="GO:0000981">
    <property type="term" value="F:DNA-binding transcription factor activity, RNA polymerase II-specific"/>
    <property type="evidence" value="ECO:0007669"/>
    <property type="project" value="InterPro"/>
</dbReference>
<dbReference type="InterPro" id="IPR050815">
    <property type="entry name" value="TF_fung"/>
</dbReference>
<evidence type="ECO:0000256" key="6">
    <source>
        <dbReference type="SAM" id="MobiDB-lite"/>
    </source>
</evidence>
<dbReference type="GO" id="GO:0008270">
    <property type="term" value="F:zinc ion binding"/>
    <property type="evidence" value="ECO:0007669"/>
    <property type="project" value="InterPro"/>
</dbReference>
<evidence type="ECO:0000256" key="2">
    <source>
        <dbReference type="ARBA" id="ARBA00022723"/>
    </source>
</evidence>
<evidence type="ECO:0000256" key="1">
    <source>
        <dbReference type="ARBA" id="ARBA00004123"/>
    </source>
</evidence>
<keyword evidence="9" id="KW-1185">Reference proteome</keyword>
<keyword evidence="5" id="KW-0539">Nucleus</keyword>
<dbReference type="InterPro" id="IPR007219">
    <property type="entry name" value="XnlR_reg_dom"/>
</dbReference>
<dbReference type="EMBL" id="JAWWNJ010000019">
    <property type="protein sequence ID" value="KAK7035854.1"/>
    <property type="molecule type" value="Genomic_DNA"/>
</dbReference>
<sequence length="648" mass="72107">MPSRKPSTSAPLQRGSACLCCRKRKLKCDGMRPVCTQCIKMNRDEECEYDDKKQKSRTQKLKEKLSLLEQRLRELESENTGATSPSSSDASSLGVPATQHPSPELTALPTIFDTNSGFESPSVGPPLLDPDCLTNFDNLFENYSWSNSSGSSSLYGGASGYGTPDFDLDAGRMRDSDDTDQSIHPFLEMSPFSSLPSSSEFPYMPQWNPQDPLPYENKKILLDIFLAHRHQCWFDGQVERFSLSNNQPFGFEPHPALMNAIYLLGCHFARSPYCSELESVFFTRALHEITVALDNADRLVDIVQASCLLSVYLYVNCRALEGYTHSFSAARLAVGLGLHQIRPLPPPGAGDSQLYAEEITPIPIPPARDRAEVADRIAAFWQVFMVDRCWSVASGLPVALPDGDCAQVRIKTPWPTPDLESPQQDLSCIGVETNSTNTISTLFEHQPMLSLDSDAMFMPSLRAKAAALYERTYRLASSAKKTDAYWADHHSAELALQRFSLNLPVFVGYEAWRTQAPLIDVDLFAVHTMLHVSTLHLYKDALSPETFHAGNSILALIRQLNDGDYEYLDPILSACWSTVARTYVRMMSSAGQQIGATTMYPMHIIEQELEVILNAMKTLSAFFPLSGDHAMKIEQEAAQTRTNLVVIL</sequence>
<dbReference type="CDD" id="cd12148">
    <property type="entry name" value="fungal_TF_MHR"/>
    <property type="match status" value="1"/>
</dbReference>
<dbReference type="PANTHER" id="PTHR47338">
    <property type="entry name" value="ZN(II)2CYS6 TRANSCRIPTION FACTOR (EUROFUNG)-RELATED"/>
    <property type="match status" value="1"/>
</dbReference>
<dbReference type="SMART" id="SM00066">
    <property type="entry name" value="GAL4"/>
    <property type="match status" value="1"/>
</dbReference>
<dbReference type="PANTHER" id="PTHR47338:SF29">
    <property type="entry name" value="ZN(2)-C6 FUNGAL-TYPE DOMAIN-CONTAINING PROTEIN"/>
    <property type="match status" value="1"/>
</dbReference>
<protein>
    <submittedName>
        <fullName evidence="8">Adenylate kinase</fullName>
    </submittedName>
</protein>
<feature type="region of interest" description="Disordered" evidence="6">
    <location>
        <begin position="74"/>
        <end position="104"/>
    </location>
</feature>
<comment type="subcellular location">
    <subcellularLocation>
        <location evidence="1">Nucleus</location>
    </subcellularLocation>
</comment>
<dbReference type="PROSITE" id="PS00463">
    <property type="entry name" value="ZN2_CY6_FUNGAL_1"/>
    <property type="match status" value="1"/>
</dbReference>
<dbReference type="SMART" id="SM00906">
    <property type="entry name" value="Fungal_trans"/>
    <property type="match status" value="1"/>
</dbReference>
<evidence type="ECO:0000256" key="5">
    <source>
        <dbReference type="ARBA" id="ARBA00023242"/>
    </source>
</evidence>
<accession>A0AAW0CAQ2</accession>
<gene>
    <name evidence="8" type="ORF">R3P38DRAFT_2909375</name>
</gene>
<dbReference type="Gene3D" id="4.10.240.10">
    <property type="entry name" value="Zn(2)-C6 fungal-type DNA-binding domain"/>
    <property type="match status" value="1"/>
</dbReference>
<dbReference type="Proteomes" id="UP001362999">
    <property type="component" value="Unassembled WGS sequence"/>
</dbReference>
<dbReference type="GO" id="GO:0006351">
    <property type="term" value="P:DNA-templated transcription"/>
    <property type="evidence" value="ECO:0007669"/>
    <property type="project" value="InterPro"/>
</dbReference>
<keyword evidence="3" id="KW-0805">Transcription regulation</keyword>
<name>A0AAW0CAQ2_9AGAR</name>